<keyword evidence="3" id="KW-1185">Reference proteome</keyword>
<comment type="caution">
    <text evidence="2">The sequence shown here is derived from an EMBL/GenBank/DDBJ whole genome shotgun (WGS) entry which is preliminary data.</text>
</comment>
<dbReference type="Proteomes" id="UP000603904">
    <property type="component" value="Unassembled WGS sequence"/>
</dbReference>
<proteinExistence type="predicted"/>
<feature type="compositionally biased region" description="Low complexity" evidence="1">
    <location>
        <begin position="142"/>
        <end position="154"/>
    </location>
</feature>
<evidence type="ECO:0000313" key="2">
    <source>
        <dbReference type="EMBL" id="GIH40146.1"/>
    </source>
</evidence>
<reference evidence="2 3" key="1">
    <citation type="submission" date="2021-01" db="EMBL/GenBank/DDBJ databases">
        <title>Whole genome shotgun sequence of Microbispora corallina NBRC 16416.</title>
        <authorList>
            <person name="Komaki H."/>
            <person name="Tamura T."/>
        </authorList>
    </citation>
    <scope>NUCLEOTIDE SEQUENCE [LARGE SCALE GENOMIC DNA]</scope>
    <source>
        <strain evidence="2 3">NBRC 16416</strain>
    </source>
</reference>
<evidence type="ECO:0000256" key="1">
    <source>
        <dbReference type="SAM" id="MobiDB-lite"/>
    </source>
</evidence>
<dbReference type="EMBL" id="BOOC01000013">
    <property type="protein sequence ID" value="GIH40146.1"/>
    <property type="molecule type" value="Genomic_DNA"/>
</dbReference>
<feature type="region of interest" description="Disordered" evidence="1">
    <location>
        <begin position="120"/>
        <end position="154"/>
    </location>
</feature>
<feature type="region of interest" description="Disordered" evidence="1">
    <location>
        <begin position="1"/>
        <end position="63"/>
    </location>
</feature>
<protein>
    <submittedName>
        <fullName evidence="2">Uncharacterized protein</fullName>
    </submittedName>
</protein>
<name>A0ABQ4FZD5_9ACTN</name>
<feature type="compositionally biased region" description="Low complexity" evidence="1">
    <location>
        <begin position="40"/>
        <end position="55"/>
    </location>
</feature>
<organism evidence="2 3">
    <name type="scientific">Microbispora corallina</name>
    <dbReference type="NCBI Taxonomy" id="83302"/>
    <lineage>
        <taxon>Bacteria</taxon>
        <taxon>Bacillati</taxon>
        <taxon>Actinomycetota</taxon>
        <taxon>Actinomycetes</taxon>
        <taxon>Streptosporangiales</taxon>
        <taxon>Streptosporangiaceae</taxon>
        <taxon>Microbispora</taxon>
    </lineage>
</organism>
<gene>
    <name evidence="2" type="ORF">Mco01_31460</name>
</gene>
<sequence>MPNMGSPMSGPLVTRPRLGLSPTSPQQDAGIRIDPAPSLACATGTAPAATSAAAPPLDPPAPRPVSQGLRVTPYLSDSVAKSTAISGTVVTPSTARPAALNLRITPVSCRATTPRRARLPIVNGTPSATGPWSLMRNGTPDSGPSSAWSSARSNTGVASPLRRASAHSRAALAAVSTSAAVTSPARMRSRSPAASYLAYSCVSMASSRSSGVQRRLVGATAHQGQH</sequence>
<accession>A0ABQ4FZD5</accession>
<evidence type="ECO:0000313" key="3">
    <source>
        <dbReference type="Proteomes" id="UP000603904"/>
    </source>
</evidence>